<gene>
    <name evidence="4" type="ORF">EDD66_10942</name>
</gene>
<keyword evidence="1 2" id="KW-0238">DNA-binding</keyword>
<dbReference type="PROSITE" id="PS50977">
    <property type="entry name" value="HTH_TETR_2"/>
    <property type="match status" value="1"/>
</dbReference>
<feature type="domain" description="HTH tetR-type" evidence="3">
    <location>
        <begin position="8"/>
        <end position="69"/>
    </location>
</feature>
<organism evidence="4 5">
    <name type="scientific">Mobilisporobacter senegalensis</name>
    <dbReference type="NCBI Taxonomy" id="1329262"/>
    <lineage>
        <taxon>Bacteria</taxon>
        <taxon>Bacillati</taxon>
        <taxon>Bacillota</taxon>
        <taxon>Clostridia</taxon>
        <taxon>Lachnospirales</taxon>
        <taxon>Lachnospiraceae</taxon>
        <taxon>Mobilisporobacter</taxon>
    </lineage>
</organism>
<dbReference type="Pfam" id="PF00440">
    <property type="entry name" value="TetR_N"/>
    <property type="match status" value="1"/>
</dbReference>
<dbReference type="AlphaFoldDB" id="A0A3N1XL88"/>
<dbReference type="SUPFAM" id="SSF48498">
    <property type="entry name" value="Tetracyclin repressor-like, C-terminal domain"/>
    <property type="match status" value="1"/>
</dbReference>
<accession>A0A3N1XL88</accession>
<dbReference type="PANTHER" id="PTHR43479">
    <property type="entry name" value="ACREF/ENVCD OPERON REPRESSOR-RELATED"/>
    <property type="match status" value="1"/>
</dbReference>
<dbReference type="PANTHER" id="PTHR43479:SF11">
    <property type="entry name" value="ACREF_ENVCD OPERON REPRESSOR-RELATED"/>
    <property type="match status" value="1"/>
</dbReference>
<evidence type="ECO:0000256" key="1">
    <source>
        <dbReference type="ARBA" id="ARBA00023125"/>
    </source>
</evidence>
<dbReference type="InterPro" id="IPR009057">
    <property type="entry name" value="Homeodomain-like_sf"/>
</dbReference>
<keyword evidence="5" id="KW-1185">Reference proteome</keyword>
<dbReference type="RefSeq" id="WP_123610197.1">
    <property type="nucleotide sequence ID" value="NZ_RJVG01000009.1"/>
</dbReference>
<reference evidence="4 5" key="1">
    <citation type="submission" date="2018-11" db="EMBL/GenBank/DDBJ databases">
        <title>Genomic Encyclopedia of Type Strains, Phase IV (KMG-IV): sequencing the most valuable type-strain genomes for metagenomic binning, comparative biology and taxonomic classification.</title>
        <authorList>
            <person name="Goeker M."/>
        </authorList>
    </citation>
    <scope>NUCLEOTIDE SEQUENCE [LARGE SCALE GENOMIC DNA]</scope>
    <source>
        <strain evidence="4 5">DSM 26537</strain>
    </source>
</reference>
<name>A0A3N1XL88_9FIRM</name>
<dbReference type="Proteomes" id="UP000273083">
    <property type="component" value="Unassembled WGS sequence"/>
</dbReference>
<evidence type="ECO:0000313" key="4">
    <source>
        <dbReference type="EMBL" id="ROR25832.1"/>
    </source>
</evidence>
<dbReference type="EMBL" id="RJVG01000009">
    <property type="protein sequence ID" value="ROR25832.1"/>
    <property type="molecule type" value="Genomic_DNA"/>
</dbReference>
<dbReference type="InterPro" id="IPR036271">
    <property type="entry name" value="Tet_transcr_reg_TetR-rel_C_sf"/>
</dbReference>
<evidence type="ECO:0000313" key="5">
    <source>
        <dbReference type="Proteomes" id="UP000273083"/>
    </source>
</evidence>
<dbReference type="Gene3D" id="1.10.357.10">
    <property type="entry name" value="Tetracycline Repressor, domain 2"/>
    <property type="match status" value="1"/>
</dbReference>
<dbReference type="InterPro" id="IPR050624">
    <property type="entry name" value="HTH-type_Tx_Regulator"/>
</dbReference>
<dbReference type="OrthoDB" id="9814200at2"/>
<sequence length="214" mass="24475">MPRNKYPEETVQKILDAALHLFLEKGYEQTTILDIVENMGGMTRGAFYHHFKSKEEVLDALGDKLFLDNNPFEKLKQQTDLTGLEKLKYFMQQSSEDTDSRKISIMSVQALQSPAFLKKFIEDNRDIIAPSYQEIIEEGVKDGSIQTTHPKLLSQLLAFLTNFWTLPTIYPSSEEESIERLVFIKEITDKLGVPILDDEIVSSIIENAAEIDIE</sequence>
<dbReference type="SUPFAM" id="SSF46689">
    <property type="entry name" value="Homeodomain-like"/>
    <property type="match status" value="1"/>
</dbReference>
<proteinExistence type="predicted"/>
<evidence type="ECO:0000256" key="2">
    <source>
        <dbReference type="PROSITE-ProRule" id="PRU00335"/>
    </source>
</evidence>
<feature type="DNA-binding region" description="H-T-H motif" evidence="2">
    <location>
        <begin position="32"/>
        <end position="51"/>
    </location>
</feature>
<protein>
    <submittedName>
        <fullName evidence="4">TetR family transcriptional regulator</fullName>
    </submittedName>
</protein>
<evidence type="ECO:0000259" key="3">
    <source>
        <dbReference type="PROSITE" id="PS50977"/>
    </source>
</evidence>
<dbReference type="GO" id="GO:0003677">
    <property type="term" value="F:DNA binding"/>
    <property type="evidence" value="ECO:0007669"/>
    <property type="project" value="UniProtKB-UniRule"/>
</dbReference>
<comment type="caution">
    <text evidence="4">The sequence shown here is derived from an EMBL/GenBank/DDBJ whole genome shotgun (WGS) entry which is preliminary data.</text>
</comment>
<dbReference type="InterPro" id="IPR001647">
    <property type="entry name" value="HTH_TetR"/>
</dbReference>